<dbReference type="AlphaFoldDB" id="A0A1M4Z845"/>
<feature type="domain" description="Core-binding (CB)" evidence="8">
    <location>
        <begin position="65"/>
        <end position="148"/>
    </location>
</feature>
<dbReference type="InterPro" id="IPR002104">
    <property type="entry name" value="Integrase_catalytic"/>
</dbReference>
<gene>
    <name evidence="9" type="ORF">SAMN02745158_02653</name>
</gene>
<evidence type="ECO:0000256" key="2">
    <source>
        <dbReference type="ARBA" id="ARBA00008857"/>
    </source>
</evidence>
<name>A0A1M4Z845_9CLOT</name>
<evidence type="ECO:0000256" key="3">
    <source>
        <dbReference type="ARBA" id="ARBA00022908"/>
    </source>
</evidence>
<protein>
    <submittedName>
        <fullName evidence="9">Site-specific recombinase XerD</fullName>
    </submittedName>
</protein>
<evidence type="ECO:0000313" key="10">
    <source>
        <dbReference type="Proteomes" id="UP000184245"/>
    </source>
</evidence>
<dbReference type="STRING" id="1122155.SAMN02745158_02653"/>
<dbReference type="PANTHER" id="PTHR30349">
    <property type="entry name" value="PHAGE INTEGRASE-RELATED"/>
    <property type="match status" value="1"/>
</dbReference>
<dbReference type="InterPro" id="IPR050090">
    <property type="entry name" value="Tyrosine_recombinase_XerCD"/>
</dbReference>
<dbReference type="SUPFAM" id="SSF56349">
    <property type="entry name" value="DNA breaking-rejoining enzymes"/>
    <property type="match status" value="1"/>
</dbReference>
<keyword evidence="4 6" id="KW-0238">DNA-binding</keyword>
<dbReference type="Gene3D" id="1.10.443.10">
    <property type="entry name" value="Intergrase catalytic core"/>
    <property type="match status" value="1"/>
</dbReference>
<accession>A0A1M4Z845</accession>
<dbReference type="OrthoDB" id="9785687at2"/>
<dbReference type="InterPro" id="IPR004107">
    <property type="entry name" value="Integrase_SAM-like_N"/>
</dbReference>
<dbReference type="InterPro" id="IPR011010">
    <property type="entry name" value="DNA_brk_join_enz"/>
</dbReference>
<feature type="domain" description="Tyr recombinase" evidence="7">
    <location>
        <begin position="170"/>
        <end position="377"/>
    </location>
</feature>
<dbReference type="PANTHER" id="PTHR30349:SF91">
    <property type="entry name" value="INTA PROTEIN"/>
    <property type="match status" value="1"/>
</dbReference>
<dbReference type="GO" id="GO:0003677">
    <property type="term" value="F:DNA binding"/>
    <property type="evidence" value="ECO:0007669"/>
    <property type="project" value="UniProtKB-UniRule"/>
</dbReference>
<dbReference type="InterPro" id="IPR044068">
    <property type="entry name" value="CB"/>
</dbReference>
<keyword evidence="10" id="KW-1185">Reference proteome</keyword>
<evidence type="ECO:0000259" key="8">
    <source>
        <dbReference type="PROSITE" id="PS51900"/>
    </source>
</evidence>
<dbReference type="RefSeq" id="WP_072852525.1">
    <property type="nucleotide sequence ID" value="NZ_FQVI01000014.1"/>
</dbReference>
<dbReference type="PROSITE" id="PS51898">
    <property type="entry name" value="TYR_RECOMBINASE"/>
    <property type="match status" value="1"/>
</dbReference>
<keyword evidence="3" id="KW-0229">DNA integration</keyword>
<comment type="similarity">
    <text evidence="2">Belongs to the 'phage' integrase family.</text>
</comment>
<dbReference type="CDD" id="cd01189">
    <property type="entry name" value="INT_ICEBs1_C_like"/>
    <property type="match status" value="1"/>
</dbReference>
<evidence type="ECO:0000256" key="5">
    <source>
        <dbReference type="ARBA" id="ARBA00023172"/>
    </source>
</evidence>
<reference evidence="9 10" key="1">
    <citation type="submission" date="2016-11" db="EMBL/GenBank/DDBJ databases">
        <authorList>
            <person name="Jaros S."/>
            <person name="Januszkiewicz K."/>
            <person name="Wedrychowicz H."/>
        </authorList>
    </citation>
    <scope>NUCLEOTIDE SEQUENCE [LARGE SCALE GENOMIC DNA]</scope>
    <source>
        <strain evidence="9 10">DSM 17459</strain>
    </source>
</reference>
<dbReference type="Pfam" id="PF14659">
    <property type="entry name" value="Phage_int_SAM_3"/>
    <property type="match status" value="1"/>
</dbReference>
<dbReference type="Gene3D" id="1.10.150.130">
    <property type="match status" value="1"/>
</dbReference>
<dbReference type="Proteomes" id="UP000184245">
    <property type="component" value="Unassembled WGS sequence"/>
</dbReference>
<proteinExistence type="inferred from homology"/>
<dbReference type="InterPro" id="IPR010998">
    <property type="entry name" value="Integrase_recombinase_N"/>
</dbReference>
<keyword evidence="5" id="KW-0233">DNA recombination</keyword>
<evidence type="ECO:0000313" key="9">
    <source>
        <dbReference type="EMBL" id="SHF14165.1"/>
    </source>
</evidence>
<dbReference type="PROSITE" id="PS51900">
    <property type="entry name" value="CB"/>
    <property type="match status" value="1"/>
</dbReference>
<dbReference type="EMBL" id="FQVI01000014">
    <property type="protein sequence ID" value="SHF14165.1"/>
    <property type="molecule type" value="Genomic_DNA"/>
</dbReference>
<evidence type="ECO:0000256" key="4">
    <source>
        <dbReference type="ARBA" id="ARBA00023125"/>
    </source>
</evidence>
<dbReference type="GO" id="GO:0006310">
    <property type="term" value="P:DNA recombination"/>
    <property type="evidence" value="ECO:0007669"/>
    <property type="project" value="UniProtKB-KW"/>
</dbReference>
<organism evidence="9 10">
    <name type="scientific">Lactonifactor longoviformis DSM 17459</name>
    <dbReference type="NCBI Taxonomy" id="1122155"/>
    <lineage>
        <taxon>Bacteria</taxon>
        <taxon>Bacillati</taxon>
        <taxon>Bacillota</taxon>
        <taxon>Clostridia</taxon>
        <taxon>Eubacteriales</taxon>
        <taxon>Clostridiaceae</taxon>
        <taxon>Lactonifactor</taxon>
    </lineage>
</organism>
<dbReference type="GO" id="GO:0015074">
    <property type="term" value="P:DNA integration"/>
    <property type="evidence" value="ECO:0007669"/>
    <property type="project" value="UniProtKB-KW"/>
</dbReference>
<evidence type="ECO:0000256" key="6">
    <source>
        <dbReference type="PROSITE-ProRule" id="PRU01248"/>
    </source>
</evidence>
<dbReference type="InterPro" id="IPR013762">
    <property type="entry name" value="Integrase-like_cat_sf"/>
</dbReference>
<evidence type="ECO:0000256" key="1">
    <source>
        <dbReference type="ARBA" id="ARBA00003283"/>
    </source>
</evidence>
<dbReference type="Gene3D" id="3.30.160.60">
    <property type="entry name" value="Classic Zinc Finger"/>
    <property type="match status" value="1"/>
</dbReference>
<sequence>MGKDQKGRELGRGIIQLPNKSYQGRFTFQGKRYAVYHRTLTGVTEKLRNTRYEIEHGAPGMGSTPSLDFWFDLWLNKYKSLSVKQGTVDTYHNYYANYLSPSLGQRKLADISPYNLQQLFYDLRQSGYSNNTVHLCYTLLNSLFKQACRLNLLQNNPVQKLELPRQRSAPRQQALSRTEQEIFLDYARKSPYFPIYSLALFTGMRVGELRALRWCDVDLSNACLMVTGTIKYTKQRGCFRDSPKTASSYRKIPLLPKAINLLEDLQNKQLHGESPGNEHPQLEDMESLVFPSRTGKPLCHGVLNADINKIVTRINEKAGIPFPPMTPHTLRHTFSTRCMESGMAPKVLQSILGHQNFSTTMDLYSHVLPDQKKAEMKKLRFGYL</sequence>
<comment type="function">
    <text evidence="1">Site-specific tyrosine recombinase, which acts by catalyzing the cutting and rejoining of the recombining DNA molecules.</text>
</comment>
<dbReference type="Pfam" id="PF00589">
    <property type="entry name" value="Phage_integrase"/>
    <property type="match status" value="1"/>
</dbReference>
<evidence type="ECO:0000259" key="7">
    <source>
        <dbReference type="PROSITE" id="PS51898"/>
    </source>
</evidence>